<evidence type="ECO:0000313" key="3">
    <source>
        <dbReference type="EMBL" id="KIK97445.1"/>
    </source>
</evidence>
<accession>A0A0D0EBD8</accession>
<gene>
    <name evidence="3" type="ORF">PAXRUDRAFT_10168</name>
</gene>
<feature type="compositionally biased region" description="Polar residues" evidence="1">
    <location>
        <begin position="247"/>
        <end position="267"/>
    </location>
</feature>
<keyword evidence="4" id="KW-1185">Reference proteome</keyword>
<dbReference type="EMBL" id="KN824935">
    <property type="protein sequence ID" value="KIK97445.1"/>
    <property type="molecule type" value="Genomic_DNA"/>
</dbReference>
<evidence type="ECO:0000259" key="2">
    <source>
        <dbReference type="Pfam" id="PF20149"/>
    </source>
</evidence>
<dbReference type="InParanoid" id="A0A0D0EBD8"/>
<evidence type="ECO:0000256" key="1">
    <source>
        <dbReference type="SAM" id="MobiDB-lite"/>
    </source>
</evidence>
<organism evidence="3 4">
    <name type="scientific">Paxillus rubicundulus Ve08.2h10</name>
    <dbReference type="NCBI Taxonomy" id="930991"/>
    <lineage>
        <taxon>Eukaryota</taxon>
        <taxon>Fungi</taxon>
        <taxon>Dikarya</taxon>
        <taxon>Basidiomycota</taxon>
        <taxon>Agaricomycotina</taxon>
        <taxon>Agaricomycetes</taxon>
        <taxon>Agaricomycetidae</taxon>
        <taxon>Boletales</taxon>
        <taxon>Paxilineae</taxon>
        <taxon>Paxillaceae</taxon>
        <taxon>Paxillus</taxon>
    </lineage>
</organism>
<reference evidence="4" key="2">
    <citation type="submission" date="2015-01" db="EMBL/GenBank/DDBJ databases">
        <title>Evolutionary Origins and Diversification of the Mycorrhizal Mutualists.</title>
        <authorList>
            <consortium name="DOE Joint Genome Institute"/>
            <consortium name="Mycorrhizal Genomics Consortium"/>
            <person name="Kohler A."/>
            <person name="Kuo A."/>
            <person name="Nagy L.G."/>
            <person name="Floudas D."/>
            <person name="Copeland A."/>
            <person name="Barry K.W."/>
            <person name="Cichocki N."/>
            <person name="Veneault-Fourrey C."/>
            <person name="LaButti K."/>
            <person name="Lindquist E.A."/>
            <person name="Lipzen A."/>
            <person name="Lundell T."/>
            <person name="Morin E."/>
            <person name="Murat C."/>
            <person name="Riley R."/>
            <person name="Ohm R."/>
            <person name="Sun H."/>
            <person name="Tunlid A."/>
            <person name="Henrissat B."/>
            <person name="Grigoriev I.V."/>
            <person name="Hibbett D.S."/>
            <person name="Martin F."/>
        </authorList>
    </citation>
    <scope>NUCLEOTIDE SEQUENCE [LARGE SCALE GENOMIC DNA]</scope>
    <source>
        <strain evidence="4">Ve08.2h10</strain>
    </source>
</reference>
<evidence type="ECO:0000313" key="4">
    <source>
        <dbReference type="Proteomes" id="UP000054538"/>
    </source>
</evidence>
<dbReference type="InterPro" id="IPR045341">
    <property type="entry name" value="DUF6532"/>
</dbReference>
<name>A0A0D0EBD8_9AGAM</name>
<dbReference type="Pfam" id="PF20149">
    <property type="entry name" value="DUF6532"/>
    <property type="match status" value="1"/>
</dbReference>
<feature type="region of interest" description="Disordered" evidence="1">
    <location>
        <begin position="232"/>
        <end position="267"/>
    </location>
</feature>
<reference evidence="3 4" key="1">
    <citation type="submission" date="2014-04" db="EMBL/GenBank/DDBJ databases">
        <authorList>
            <consortium name="DOE Joint Genome Institute"/>
            <person name="Kuo A."/>
            <person name="Kohler A."/>
            <person name="Jargeat P."/>
            <person name="Nagy L.G."/>
            <person name="Floudas D."/>
            <person name="Copeland A."/>
            <person name="Barry K.W."/>
            <person name="Cichocki N."/>
            <person name="Veneault-Fourrey C."/>
            <person name="LaButti K."/>
            <person name="Lindquist E.A."/>
            <person name="Lipzen A."/>
            <person name="Lundell T."/>
            <person name="Morin E."/>
            <person name="Murat C."/>
            <person name="Sun H."/>
            <person name="Tunlid A."/>
            <person name="Henrissat B."/>
            <person name="Grigoriev I.V."/>
            <person name="Hibbett D.S."/>
            <person name="Martin F."/>
            <person name="Nordberg H.P."/>
            <person name="Cantor M.N."/>
            <person name="Hua S.X."/>
        </authorList>
    </citation>
    <scope>NUCLEOTIDE SEQUENCE [LARGE SCALE GENOMIC DNA]</scope>
    <source>
        <strain evidence="3 4">Ve08.2h10</strain>
    </source>
</reference>
<protein>
    <recommendedName>
        <fullName evidence="2">DUF6532 domain-containing protein</fullName>
    </recommendedName>
</protein>
<dbReference type="Proteomes" id="UP000054538">
    <property type="component" value="Unassembled WGS sequence"/>
</dbReference>
<proteinExistence type="predicted"/>
<sequence>MSNSNVQRGHAVRRRPLANSRTIVRPAPGFNPCLNSDMNQTGCATEQPEDPHTRDHDQDLFMQHEFMIPAGGRAAAQRYNVNLRAGGSSNVFNQLPHIPSSAGPPATMQPQSSTVYNPQYTASSMFTGHSTSTHWQLQTEFPRPQISHPQYPPFLTRSFEHPHEVGSLSMRQLSGRVPPAVSSYGGARAAPYVLPGVHYVAAYAPLRPNEHLRGAVVTAGVFRAGVETSVTNDPPPLRRLPPIADNTAVSTSSNIPRSMATATSEPTANVNAQTRMSVTNTITPTKTQLQEISKGVRDAMRCKVLMINVLPSKLVQKETARDALKESASAVLGDHLAALWCNQNEPKCLNGLVAVIGTIRMIFKSTARSIVHTCYGLRPDIQDSQADAEVEQKKDLIPQLLAGNVFLHKLLADGNYSLFEHEGLISLLIDAIWLGGLHEHVEDTVDAFIHVVSLAGAALFSSFNEHREGIFQAIDFSPVTSGVVYQEMIHAFMADIGMLDGLTHLKDLVKV</sequence>
<dbReference type="AlphaFoldDB" id="A0A0D0EBD8"/>
<dbReference type="HOGENOM" id="CLU_533274_0_0_1"/>
<feature type="domain" description="DUF6532" evidence="2">
    <location>
        <begin position="299"/>
        <end position="490"/>
    </location>
</feature>
<dbReference type="OrthoDB" id="2693521at2759"/>
<feature type="region of interest" description="Disordered" evidence="1">
    <location>
        <begin position="1"/>
        <end position="32"/>
    </location>
</feature>
<dbReference type="STRING" id="930991.A0A0D0EBD8"/>